<organism evidence="3 4">
    <name type="scientific">Austropuccinia psidii MF-1</name>
    <dbReference type="NCBI Taxonomy" id="1389203"/>
    <lineage>
        <taxon>Eukaryota</taxon>
        <taxon>Fungi</taxon>
        <taxon>Dikarya</taxon>
        <taxon>Basidiomycota</taxon>
        <taxon>Pucciniomycotina</taxon>
        <taxon>Pucciniomycetes</taxon>
        <taxon>Pucciniales</taxon>
        <taxon>Sphaerophragmiaceae</taxon>
        <taxon>Austropuccinia</taxon>
    </lineage>
</organism>
<feature type="compositionally biased region" description="Acidic residues" evidence="1">
    <location>
        <begin position="13"/>
        <end position="22"/>
    </location>
</feature>
<evidence type="ECO:0000313" key="4">
    <source>
        <dbReference type="Proteomes" id="UP000765509"/>
    </source>
</evidence>
<dbReference type="InterPro" id="IPR041577">
    <property type="entry name" value="RT_RNaseH_2"/>
</dbReference>
<reference evidence="3" key="1">
    <citation type="submission" date="2021-03" db="EMBL/GenBank/DDBJ databases">
        <title>Draft genome sequence of rust myrtle Austropuccinia psidii MF-1, a brazilian biotype.</title>
        <authorList>
            <person name="Quecine M.C."/>
            <person name="Pachon D.M.R."/>
            <person name="Bonatelli M.L."/>
            <person name="Correr F.H."/>
            <person name="Franceschini L.M."/>
            <person name="Leite T.F."/>
            <person name="Margarido G.R.A."/>
            <person name="Almeida C.A."/>
            <person name="Ferrarezi J.A."/>
            <person name="Labate C.A."/>
        </authorList>
    </citation>
    <scope>NUCLEOTIDE SEQUENCE</scope>
    <source>
        <strain evidence="3">MF-1</strain>
    </source>
</reference>
<proteinExistence type="predicted"/>
<dbReference type="SUPFAM" id="SSF56672">
    <property type="entry name" value="DNA/RNA polymerases"/>
    <property type="match status" value="1"/>
</dbReference>
<gene>
    <name evidence="3" type="ORF">O181_000388</name>
</gene>
<dbReference type="AlphaFoldDB" id="A0A9Q3GAU8"/>
<sequence length="118" mass="13323">MDLPPSSYHDLLEELQDEEEDPEEIETVMKFVPSAYHQYLDVLYKVKSEKLRPHHTCDHHIELEGSLTSTVSSTQRGFHHHSNPSLPTIVETDASDYSFGAVLSQVPDSGKHPIAIDI</sequence>
<keyword evidence="4" id="KW-1185">Reference proteome</keyword>
<accession>A0A9Q3GAU8</accession>
<comment type="caution">
    <text evidence="3">The sequence shown here is derived from an EMBL/GenBank/DDBJ whole genome shotgun (WGS) entry which is preliminary data.</text>
</comment>
<dbReference type="Pfam" id="PF17919">
    <property type="entry name" value="RT_RNaseH_2"/>
    <property type="match status" value="1"/>
</dbReference>
<protein>
    <recommendedName>
        <fullName evidence="2">Reverse transcriptase/retrotransposon-derived protein RNase H-like domain-containing protein</fullName>
    </recommendedName>
</protein>
<feature type="region of interest" description="Disordered" evidence="1">
    <location>
        <begin position="1"/>
        <end position="22"/>
    </location>
</feature>
<dbReference type="Proteomes" id="UP000765509">
    <property type="component" value="Unassembled WGS sequence"/>
</dbReference>
<evidence type="ECO:0000259" key="2">
    <source>
        <dbReference type="Pfam" id="PF17919"/>
    </source>
</evidence>
<name>A0A9Q3GAU8_9BASI</name>
<dbReference type="EMBL" id="AVOT02000045">
    <property type="protein sequence ID" value="MBW0460673.1"/>
    <property type="molecule type" value="Genomic_DNA"/>
</dbReference>
<evidence type="ECO:0000256" key="1">
    <source>
        <dbReference type="SAM" id="MobiDB-lite"/>
    </source>
</evidence>
<feature type="domain" description="Reverse transcriptase/retrotransposon-derived protein RNase H-like" evidence="2">
    <location>
        <begin position="80"/>
        <end position="115"/>
    </location>
</feature>
<evidence type="ECO:0000313" key="3">
    <source>
        <dbReference type="EMBL" id="MBW0460673.1"/>
    </source>
</evidence>
<dbReference type="InterPro" id="IPR043502">
    <property type="entry name" value="DNA/RNA_pol_sf"/>
</dbReference>